<organism evidence="4 5">
    <name type="scientific">Diacronema lutheri</name>
    <name type="common">Unicellular marine alga</name>
    <name type="synonym">Monochrysis lutheri</name>
    <dbReference type="NCBI Taxonomy" id="2081491"/>
    <lineage>
        <taxon>Eukaryota</taxon>
        <taxon>Haptista</taxon>
        <taxon>Haptophyta</taxon>
        <taxon>Pavlovophyceae</taxon>
        <taxon>Pavlovales</taxon>
        <taxon>Pavlovaceae</taxon>
        <taxon>Diacronema</taxon>
    </lineage>
</organism>
<dbReference type="PROSITE" id="PS50011">
    <property type="entry name" value="PROTEIN_KINASE_DOM"/>
    <property type="match status" value="1"/>
</dbReference>
<evidence type="ECO:0000256" key="2">
    <source>
        <dbReference type="SAM" id="MobiDB-lite"/>
    </source>
</evidence>
<dbReference type="EMBL" id="JAGTXO010000084">
    <property type="protein sequence ID" value="KAG8457069.1"/>
    <property type="molecule type" value="Genomic_DNA"/>
</dbReference>
<dbReference type="Proteomes" id="UP000751190">
    <property type="component" value="Unassembled WGS sequence"/>
</dbReference>
<dbReference type="GO" id="GO:0005524">
    <property type="term" value="F:ATP binding"/>
    <property type="evidence" value="ECO:0007669"/>
    <property type="project" value="InterPro"/>
</dbReference>
<dbReference type="SMART" id="SM00220">
    <property type="entry name" value="S_TKc"/>
    <property type="match status" value="1"/>
</dbReference>
<accession>A0A8J5X4C7</accession>
<evidence type="ECO:0000313" key="4">
    <source>
        <dbReference type="EMBL" id="KAG8457069.1"/>
    </source>
</evidence>
<dbReference type="OMA" id="ANTGVQE"/>
<feature type="region of interest" description="Disordered" evidence="2">
    <location>
        <begin position="472"/>
        <end position="520"/>
    </location>
</feature>
<dbReference type="SUPFAM" id="SSF56112">
    <property type="entry name" value="Protein kinase-like (PK-like)"/>
    <property type="match status" value="1"/>
</dbReference>
<dbReference type="InterPro" id="IPR016024">
    <property type="entry name" value="ARM-type_fold"/>
</dbReference>
<dbReference type="InterPro" id="IPR051681">
    <property type="entry name" value="Ser/Thr_Kinases-Pseudokinases"/>
</dbReference>
<dbReference type="InterPro" id="IPR000719">
    <property type="entry name" value="Prot_kinase_dom"/>
</dbReference>
<comment type="caution">
    <text evidence="4">The sequence shown here is derived from an EMBL/GenBank/DDBJ whole genome shotgun (WGS) entry which is preliminary data.</text>
</comment>
<sequence>MSDVRIRCAVFATRFDISNRVFDYAATHAQPLGELTKLARETAGFVTKYTSRSRVQRVQYALRDRARMRDLAERLAVLQQRLQLSLQIDATRALRLRERLAEDDVADLEAEAEAAQELVAELHAGASGARGSATAPAGGARVDEQIDAAALDTLLDEMHGVLNAAKLDEARATAARQQTFAHEIGPSHVAPAEPLYRAGAAGELFAGTNLGVTRVALKYFDGGSETAADEVRREMAIQMAMSGPNVLQVYGAMTLDPSRLCLVLELAPDGSLLDAMRARSHDPLPATELARCARDVVAGVGHLHVRQVHHGDVKSANVLRCTGGVWKLCDFGLARAWCTTRATRSTGGGAAGTLPWMAPELLDRARDRRAMRDKVDCYALGCVFHELLAWRTPWEGKLDAFVIHKVRAGERPQLPVDRRPAATLRPLDEAMAQLWAHEPLDRLLVDLALVTRVQCVVEAAEVADAAAAAVAAAGGGGGGGAQRARAQQPPPPRDERPPYMQAVRDAPPPVAQRRSPTADELKAMSWPELVSAVRAGAAPVDGAGAGGDEGGAAMAERAEEAAAALAAVSRRAMADGASCELAANAGALEAVVAAMRSHAADADRAAQAGALEAVVAAMRAHSAYTDVQEVTCRVLTNVCEGDDAAGLSRAQRAAEAGALEAVVAAMRAHAANTGVQERACWALFIVCYCDDAAGLARKQRAVETGAIEAVVAAMRAHAANTGVQEVACRALANVCYGDDAAGLARKQRAAEAGALEAVVAAMRAHAADTGVQEVACRALGNVCAGDDAAGLARKQRADVLRCNSG</sequence>
<dbReference type="Gene3D" id="1.25.10.10">
    <property type="entry name" value="Leucine-rich Repeat Variant"/>
    <property type="match status" value="1"/>
</dbReference>
<dbReference type="AlphaFoldDB" id="A0A8J5X4C7"/>
<dbReference type="Pfam" id="PF00514">
    <property type="entry name" value="Arm"/>
    <property type="match status" value="1"/>
</dbReference>
<dbReference type="InterPro" id="IPR000225">
    <property type="entry name" value="Armadillo"/>
</dbReference>
<dbReference type="Pfam" id="PF00069">
    <property type="entry name" value="Pkinase"/>
    <property type="match status" value="1"/>
</dbReference>
<feature type="coiled-coil region" evidence="1">
    <location>
        <begin position="98"/>
        <end position="125"/>
    </location>
</feature>
<dbReference type="OrthoDB" id="449062at2759"/>
<dbReference type="SUPFAM" id="SSF48371">
    <property type="entry name" value="ARM repeat"/>
    <property type="match status" value="1"/>
</dbReference>
<evidence type="ECO:0000313" key="5">
    <source>
        <dbReference type="Proteomes" id="UP000751190"/>
    </source>
</evidence>
<proteinExistence type="predicted"/>
<dbReference type="PANTHER" id="PTHR44329">
    <property type="entry name" value="SERINE/THREONINE-PROTEIN KINASE TNNI3K-RELATED"/>
    <property type="match status" value="1"/>
</dbReference>
<keyword evidence="1" id="KW-0175">Coiled coil</keyword>
<evidence type="ECO:0000256" key="1">
    <source>
        <dbReference type="SAM" id="Coils"/>
    </source>
</evidence>
<protein>
    <recommendedName>
        <fullName evidence="3">Protein kinase domain-containing protein</fullName>
    </recommendedName>
</protein>
<evidence type="ECO:0000259" key="3">
    <source>
        <dbReference type="PROSITE" id="PS50011"/>
    </source>
</evidence>
<dbReference type="Gene3D" id="1.10.510.10">
    <property type="entry name" value="Transferase(Phosphotransferase) domain 1"/>
    <property type="match status" value="1"/>
</dbReference>
<gene>
    <name evidence="4" type="ORF">KFE25_001235</name>
</gene>
<dbReference type="InterPro" id="IPR011009">
    <property type="entry name" value="Kinase-like_dom_sf"/>
</dbReference>
<name>A0A8J5X4C7_DIALT</name>
<feature type="domain" description="Protein kinase" evidence="3">
    <location>
        <begin position="190"/>
        <end position="457"/>
    </location>
</feature>
<dbReference type="GO" id="GO:0004674">
    <property type="term" value="F:protein serine/threonine kinase activity"/>
    <property type="evidence" value="ECO:0007669"/>
    <property type="project" value="TreeGrafter"/>
</dbReference>
<reference evidence="4" key="1">
    <citation type="submission" date="2021-05" db="EMBL/GenBank/DDBJ databases">
        <title>The genome of the haptophyte Pavlova lutheri (Diacronema luteri, Pavlovales) - a model for lipid biosynthesis in eukaryotic algae.</title>
        <authorList>
            <person name="Hulatt C.J."/>
            <person name="Posewitz M.C."/>
        </authorList>
    </citation>
    <scope>NUCLEOTIDE SEQUENCE</scope>
    <source>
        <strain evidence="4">NIVA-4/92</strain>
    </source>
</reference>
<dbReference type="SMART" id="SM00185">
    <property type="entry name" value="ARM"/>
    <property type="match status" value="4"/>
</dbReference>
<dbReference type="InterPro" id="IPR011989">
    <property type="entry name" value="ARM-like"/>
</dbReference>
<keyword evidence="5" id="KW-1185">Reference proteome</keyword>